<reference evidence="1" key="1">
    <citation type="submission" date="2023-08" db="EMBL/GenBank/DDBJ databases">
        <title>Genomic characterization of piscicolin 126 produced by Carnobacterium maltaromaticum CM22 strain isolated from salmon (Salmo salar).</title>
        <authorList>
            <person name="Gonzalez-Gragera E."/>
            <person name="Garcia-Lopez J.D."/>
            <person name="Teso-Perez C."/>
            <person name="Gimenez-Hernandez I."/>
            <person name="Peralta-Sanchez J.M."/>
            <person name="Valdivia E."/>
            <person name="Montalban-Lopez M."/>
            <person name="Martin-Platero A.M."/>
            <person name="Banos A."/>
            <person name="Martinez-Bueno M."/>
        </authorList>
    </citation>
    <scope>NUCLEOTIDE SEQUENCE</scope>
    <source>
        <strain evidence="1">CM22</strain>
    </source>
</reference>
<proteinExistence type="predicted"/>
<dbReference type="RefSeq" id="WP_015075527.1">
    <property type="nucleotide sequence ID" value="NZ_BJOJ01000065.1"/>
</dbReference>
<protein>
    <submittedName>
        <fullName evidence="1">Uncharacterized protein</fullName>
    </submittedName>
</protein>
<dbReference type="AlphaFoldDB" id="A0AAW9JZ52"/>
<evidence type="ECO:0000313" key="2">
    <source>
        <dbReference type="Proteomes" id="UP001290462"/>
    </source>
</evidence>
<accession>A0AAW9JZ52</accession>
<comment type="caution">
    <text evidence="1">The sequence shown here is derived from an EMBL/GenBank/DDBJ whole genome shotgun (WGS) entry which is preliminary data.</text>
</comment>
<evidence type="ECO:0000313" key="1">
    <source>
        <dbReference type="EMBL" id="MDZ5757615.1"/>
    </source>
</evidence>
<sequence length="154" mass="17894">MGDGKISDNIITIMSKNVFRFSEYWYSNYIVKSLTKKAEDRTIYIEKYRGPIVSTITNGIKAIDSKRIDADSYLKMGRDHFYLGLSLVEMEKNQVLMEQAIFDFLQIEKNQNNAAITDKEINEYLLEFRQLNNTVTPLIIEGYLEAAKESKSER</sequence>
<dbReference type="Proteomes" id="UP001290462">
    <property type="component" value="Unassembled WGS sequence"/>
</dbReference>
<gene>
    <name evidence="1" type="ORF">RAK27_02985</name>
</gene>
<dbReference type="EMBL" id="JAVBVO010000002">
    <property type="protein sequence ID" value="MDZ5757615.1"/>
    <property type="molecule type" value="Genomic_DNA"/>
</dbReference>
<name>A0AAW9JZ52_CARML</name>
<organism evidence="1 2">
    <name type="scientific">Carnobacterium maltaromaticum</name>
    <name type="common">Carnobacterium piscicola</name>
    <dbReference type="NCBI Taxonomy" id="2751"/>
    <lineage>
        <taxon>Bacteria</taxon>
        <taxon>Bacillati</taxon>
        <taxon>Bacillota</taxon>
        <taxon>Bacilli</taxon>
        <taxon>Lactobacillales</taxon>
        <taxon>Carnobacteriaceae</taxon>
        <taxon>Carnobacterium</taxon>
    </lineage>
</organism>
<dbReference type="GeneID" id="83607075"/>